<accession>R7YSP2</accession>
<dbReference type="GeneID" id="19901389"/>
<dbReference type="InterPro" id="IPR052733">
    <property type="entry name" value="Chloroplast_QOR"/>
</dbReference>
<dbReference type="Proteomes" id="UP000016924">
    <property type="component" value="Unassembled WGS sequence"/>
</dbReference>
<dbReference type="CDD" id="cd08267">
    <property type="entry name" value="MDR1"/>
    <property type="match status" value="1"/>
</dbReference>
<dbReference type="SUPFAM" id="SSF51735">
    <property type="entry name" value="NAD(P)-binding Rossmann-fold domains"/>
    <property type="match status" value="1"/>
</dbReference>
<dbReference type="InterPro" id="IPR036291">
    <property type="entry name" value="NAD(P)-bd_dom_sf"/>
</dbReference>
<dbReference type="SUPFAM" id="SSF50129">
    <property type="entry name" value="GroES-like"/>
    <property type="match status" value="1"/>
</dbReference>
<sequence>MASPYPPSTMKAWQYTSTKGGLAQNLRINPEAPLPKPKPSQHLVQVLAVALNPVDYKPAEITLISYLIPKPATPGIDFAGRIVTPATGSPLKPGQLVFGMAGTNPLAGGALAELALAEKETTVALPDGVDPVDAATIGVAGLTAYQSIVPNVKKGDHIFINGGSGGTGVFGIQIAKAVGCHVTTTCSSANIELCKSLGADEVVDYRKQTVVEALKASGRKFDHVVDNVGADPKLYWRCHEYTTSQAVYVMVGGTPSLGYAVAMSKMMLWPGFLGGGKRKFAGFFSKPKYEDLEQIGMWMKEGKVKPIIDQKYPFEQAPKAFEKLKTGRARGKIVVDVASETYRKAWSE</sequence>
<dbReference type="GO" id="GO:0016491">
    <property type="term" value="F:oxidoreductase activity"/>
    <property type="evidence" value="ECO:0007669"/>
    <property type="project" value="InterPro"/>
</dbReference>
<dbReference type="InterPro" id="IPR020843">
    <property type="entry name" value="ER"/>
</dbReference>
<organism evidence="2 3">
    <name type="scientific">Coniosporium apollinis (strain CBS 100218)</name>
    <name type="common">Rock-inhabiting black yeast</name>
    <dbReference type="NCBI Taxonomy" id="1168221"/>
    <lineage>
        <taxon>Eukaryota</taxon>
        <taxon>Fungi</taxon>
        <taxon>Dikarya</taxon>
        <taxon>Ascomycota</taxon>
        <taxon>Pezizomycotina</taxon>
        <taxon>Dothideomycetes</taxon>
        <taxon>Dothideomycetes incertae sedis</taxon>
        <taxon>Coniosporium</taxon>
    </lineage>
</organism>
<dbReference type="Pfam" id="PF08240">
    <property type="entry name" value="ADH_N"/>
    <property type="match status" value="1"/>
</dbReference>
<gene>
    <name evidence="2" type="ORF">W97_04078</name>
</gene>
<dbReference type="EMBL" id="JH767570">
    <property type="protein sequence ID" value="EON64844.1"/>
    <property type="molecule type" value="Genomic_DNA"/>
</dbReference>
<evidence type="ECO:0000313" key="2">
    <source>
        <dbReference type="EMBL" id="EON64844.1"/>
    </source>
</evidence>
<dbReference type="InterPro" id="IPR011032">
    <property type="entry name" value="GroES-like_sf"/>
</dbReference>
<dbReference type="HOGENOM" id="CLU_026673_3_3_1"/>
<dbReference type="RefSeq" id="XP_007780161.1">
    <property type="nucleotide sequence ID" value="XM_007781971.1"/>
</dbReference>
<dbReference type="Pfam" id="PF13602">
    <property type="entry name" value="ADH_zinc_N_2"/>
    <property type="match status" value="1"/>
</dbReference>
<dbReference type="SMART" id="SM00829">
    <property type="entry name" value="PKS_ER"/>
    <property type="match status" value="1"/>
</dbReference>
<dbReference type="STRING" id="1168221.R7YSP2"/>
<dbReference type="InterPro" id="IPR013154">
    <property type="entry name" value="ADH-like_N"/>
</dbReference>
<dbReference type="AlphaFoldDB" id="R7YSP2"/>
<feature type="domain" description="Enoyl reductase (ER)" evidence="1">
    <location>
        <begin position="21"/>
        <end position="335"/>
    </location>
</feature>
<reference evidence="3" key="1">
    <citation type="submission" date="2012-06" db="EMBL/GenBank/DDBJ databases">
        <title>The genome sequence of Coniosporium apollinis CBS 100218.</title>
        <authorList>
            <consortium name="The Broad Institute Genome Sequencing Platform"/>
            <person name="Cuomo C."/>
            <person name="Gorbushina A."/>
            <person name="Noack S."/>
            <person name="Walker B."/>
            <person name="Young S.K."/>
            <person name="Zeng Q."/>
            <person name="Gargeya S."/>
            <person name="Fitzgerald M."/>
            <person name="Haas B."/>
            <person name="Abouelleil A."/>
            <person name="Alvarado L."/>
            <person name="Arachchi H.M."/>
            <person name="Berlin A.M."/>
            <person name="Chapman S.B."/>
            <person name="Goldberg J."/>
            <person name="Griggs A."/>
            <person name="Gujja S."/>
            <person name="Hansen M."/>
            <person name="Howarth C."/>
            <person name="Imamovic A."/>
            <person name="Larimer J."/>
            <person name="McCowan C."/>
            <person name="Montmayeur A."/>
            <person name="Murphy C."/>
            <person name="Neiman D."/>
            <person name="Pearson M."/>
            <person name="Priest M."/>
            <person name="Roberts A."/>
            <person name="Saif S."/>
            <person name="Shea T."/>
            <person name="Sisk P."/>
            <person name="Sykes S."/>
            <person name="Wortman J."/>
            <person name="Nusbaum C."/>
            <person name="Birren B."/>
        </authorList>
    </citation>
    <scope>NUCLEOTIDE SEQUENCE [LARGE SCALE GENOMIC DNA]</scope>
    <source>
        <strain evidence="3">CBS 100218</strain>
    </source>
</reference>
<keyword evidence="3" id="KW-1185">Reference proteome</keyword>
<dbReference type="PANTHER" id="PTHR44013:SF1">
    <property type="entry name" value="ZINC-TYPE ALCOHOL DEHYDROGENASE-LIKE PROTEIN C16A3.02C"/>
    <property type="match status" value="1"/>
</dbReference>
<name>R7YSP2_CONA1</name>
<protein>
    <recommendedName>
        <fullName evidence="1">Enoyl reductase (ER) domain-containing protein</fullName>
    </recommendedName>
</protein>
<dbReference type="Gene3D" id="3.90.180.10">
    <property type="entry name" value="Medium-chain alcohol dehydrogenases, catalytic domain"/>
    <property type="match status" value="1"/>
</dbReference>
<proteinExistence type="predicted"/>
<dbReference type="OrthoDB" id="201656at2759"/>
<dbReference type="eggNOG" id="KOG1198">
    <property type="taxonomic scope" value="Eukaryota"/>
</dbReference>
<dbReference type="PANTHER" id="PTHR44013">
    <property type="entry name" value="ZINC-TYPE ALCOHOL DEHYDROGENASE-LIKE PROTEIN C16A3.02C"/>
    <property type="match status" value="1"/>
</dbReference>
<evidence type="ECO:0000313" key="3">
    <source>
        <dbReference type="Proteomes" id="UP000016924"/>
    </source>
</evidence>
<dbReference type="Gene3D" id="3.40.50.720">
    <property type="entry name" value="NAD(P)-binding Rossmann-like Domain"/>
    <property type="match status" value="1"/>
</dbReference>
<dbReference type="OMA" id="LVTYQCL"/>
<evidence type="ECO:0000259" key="1">
    <source>
        <dbReference type="SMART" id="SM00829"/>
    </source>
</evidence>